<protein>
    <recommendedName>
        <fullName evidence="3">dihydrofolate reductase</fullName>
        <ecNumber evidence="3">1.5.1.3</ecNumber>
    </recommendedName>
</protein>
<keyword evidence="6" id="KW-0560">Oxidoreductase</keyword>
<proteinExistence type="inferred from homology"/>
<feature type="domain" description="DHFR" evidence="7">
    <location>
        <begin position="8"/>
        <end position="169"/>
    </location>
</feature>
<dbReference type="GO" id="GO:0050661">
    <property type="term" value="F:NADP binding"/>
    <property type="evidence" value="ECO:0007669"/>
    <property type="project" value="InterPro"/>
</dbReference>
<dbReference type="GO" id="GO:0046655">
    <property type="term" value="P:folic acid metabolic process"/>
    <property type="evidence" value="ECO:0007669"/>
    <property type="project" value="TreeGrafter"/>
</dbReference>
<dbReference type="InterPro" id="IPR012259">
    <property type="entry name" value="DHFR"/>
</dbReference>
<evidence type="ECO:0000313" key="9">
    <source>
        <dbReference type="Proteomes" id="UP000324781"/>
    </source>
</evidence>
<dbReference type="EMBL" id="FQZP01000018">
    <property type="protein sequence ID" value="SHI99306.1"/>
    <property type="molecule type" value="Genomic_DNA"/>
</dbReference>
<keyword evidence="5" id="KW-0521">NADP</keyword>
<keyword evidence="9" id="KW-1185">Reference proteome</keyword>
<dbReference type="GO" id="GO:0046452">
    <property type="term" value="P:dihydrofolate metabolic process"/>
    <property type="evidence" value="ECO:0007669"/>
    <property type="project" value="TreeGrafter"/>
</dbReference>
<dbReference type="InterPro" id="IPR001796">
    <property type="entry name" value="DHFR_dom"/>
</dbReference>
<dbReference type="UniPathway" id="UPA00077">
    <property type="reaction ID" value="UER00158"/>
</dbReference>
<dbReference type="AlphaFoldDB" id="A0A1M6FNQ5"/>
<evidence type="ECO:0000259" key="7">
    <source>
        <dbReference type="PROSITE" id="PS51330"/>
    </source>
</evidence>
<evidence type="ECO:0000256" key="5">
    <source>
        <dbReference type="ARBA" id="ARBA00022857"/>
    </source>
</evidence>
<dbReference type="GO" id="GO:0004146">
    <property type="term" value="F:dihydrofolate reductase activity"/>
    <property type="evidence" value="ECO:0007669"/>
    <property type="project" value="UniProtKB-EC"/>
</dbReference>
<evidence type="ECO:0000256" key="2">
    <source>
        <dbReference type="ARBA" id="ARBA00009539"/>
    </source>
</evidence>
<dbReference type="PANTHER" id="PTHR48069:SF3">
    <property type="entry name" value="DIHYDROFOLATE REDUCTASE"/>
    <property type="match status" value="1"/>
</dbReference>
<dbReference type="Pfam" id="PF00186">
    <property type="entry name" value="DHFR_1"/>
    <property type="match status" value="1"/>
</dbReference>
<dbReference type="PROSITE" id="PS51330">
    <property type="entry name" value="DHFR_2"/>
    <property type="match status" value="1"/>
</dbReference>
<accession>A0A1M6FNQ5</accession>
<sequence length="172" mass="19649">MRSQFRKDLILIASADRNWGIGYENRLLKRIPEDLKRFAQLTRGNLIVVGRKTMESFKDAKPLPDRVNVVLTRDRQYQCPGAVVVHDLEELMSAISGYPGKVYVCGGESVYRLLLDYCALALITRIDAAFEADTHLPDLDSDSRWVREETGQWQQSSVGISFRYDTYRRCGG</sequence>
<name>A0A1M6FNQ5_9FIRM</name>
<dbReference type="EC" id="1.5.1.3" evidence="3"/>
<dbReference type="InterPro" id="IPR024072">
    <property type="entry name" value="DHFR-like_dom_sf"/>
</dbReference>
<evidence type="ECO:0000256" key="3">
    <source>
        <dbReference type="ARBA" id="ARBA00012856"/>
    </source>
</evidence>
<dbReference type="GO" id="GO:0046654">
    <property type="term" value="P:tetrahydrofolate biosynthetic process"/>
    <property type="evidence" value="ECO:0007669"/>
    <property type="project" value="UniProtKB-UniPathway"/>
</dbReference>
<keyword evidence="4" id="KW-0554">One-carbon metabolism</keyword>
<dbReference type="SUPFAM" id="SSF53597">
    <property type="entry name" value="Dihydrofolate reductase-like"/>
    <property type="match status" value="1"/>
</dbReference>
<evidence type="ECO:0000256" key="1">
    <source>
        <dbReference type="ARBA" id="ARBA00004903"/>
    </source>
</evidence>
<dbReference type="GO" id="GO:0006730">
    <property type="term" value="P:one-carbon metabolic process"/>
    <property type="evidence" value="ECO:0007669"/>
    <property type="project" value="UniProtKB-KW"/>
</dbReference>
<dbReference type="Gene3D" id="3.40.430.10">
    <property type="entry name" value="Dihydrofolate Reductase, subunit A"/>
    <property type="match status" value="1"/>
</dbReference>
<gene>
    <name evidence="8" type="ORF">SAMN05444373_101832</name>
</gene>
<organism evidence="8 9">
    <name type="scientific">Thermoclostridium caenicola</name>
    <dbReference type="NCBI Taxonomy" id="659425"/>
    <lineage>
        <taxon>Bacteria</taxon>
        <taxon>Bacillati</taxon>
        <taxon>Bacillota</taxon>
        <taxon>Clostridia</taxon>
        <taxon>Eubacteriales</taxon>
        <taxon>Oscillospiraceae</taxon>
        <taxon>Thermoclostridium</taxon>
    </lineage>
</organism>
<dbReference type="PRINTS" id="PR00070">
    <property type="entry name" value="DHFR"/>
</dbReference>
<evidence type="ECO:0000256" key="4">
    <source>
        <dbReference type="ARBA" id="ARBA00022563"/>
    </source>
</evidence>
<dbReference type="PANTHER" id="PTHR48069">
    <property type="entry name" value="DIHYDROFOLATE REDUCTASE"/>
    <property type="match status" value="1"/>
</dbReference>
<dbReference type="RefSeq" id="WP_149678550.1">
    <property type="nucleotide sequence ID" value="NZ_FQZP01000018.1"/>
</dbReference>
<reference evidence="8 9" key="1">
    <citation type="submission" date="2016-11" db="EMBL/GenBank/DDBJ databases">
        <authorList>
            <person name="Varghese N."/>
            <person name="Submissions S."/>
        </authorList>
    </citation>
    <scope>NUCLEOTIDE SEQUENCE [LARGE SCALE GENOMIC DNA]</scope>
    <source>
        <strain evidence="8 9">DSM 19027</strain>
    </source>
</reference>
<dbReference type="OrthoDB" id="9804315at2"/>
<dbReference type="CDD" id="cd00209">
    <property type="entry name" value="DHFR"/>
    <property type="match status" value="1"/>
</dbReference>
<dbReference type="Proteomes" id="UP000324781">
    <property type="component" value="Unassembled WGS sequence"/>
</dbReference>
<evidence type="ECO:0000256" key="6">
    <source>
        <dbReference type="ARBA" id="ARBA00023002"/>
    </source>
</evidence>
<evidence type="ECO:0000313" key="8">
    <source>
        <dbReference type="EMBL" id="SHI99306.1"/>
    </source>
</evidence>
<comment type="similarity">
    <text evidence="2">Belongs to the dihydrofolate reductase family.</text>
</comment>
<comment type="pathway">
    <text evidence="1">Cofactor biosynthesis; tetrahydrofolate biosynthesis; 5,6,7,8-tetrahydrofolate from 7,8-dihydrofolate: step 1/1.</text>
</comment>